<dbReference type="InterPro" id="IPR058270">
    <property type="entry name" value="DUF7964"/>
</dbReference>
<organism evidence="2 3">
    <name type="scientific">Halanaeroarchaeum sulfurireducens</name>
    <dbReference type="NCBI Taxonomy" id="1604004"/>
    <lineage>
        <taxon>Archaea</taxon>
        <taxon>Methanobacteriati</taxon>
        <taxon>Methanobacteriota</taxon>
        <taxon>Stenosarchaea group</taxon>
        <taxon>Halobacteria</taxon>
        <taxon>Halobacteriales</taxon>
        <taxon>Halobacteriaceae</taxon>
        <taxon>Halanaeroarchaeum</taxon>
    </lineage>
</organism>
<accession>A0A0F7PER3</accession>
<dbReference type="Pfam" id="PF25912">
    <property type="entry name" value="DUF7964"/>
    <property type="match status" value="1"/>
</dbReference>
<dbReference type="Proteomes" id="UP000069906">
    <property type="component" value="Plasmid pHSR2-01"/>
</dbReference>
<dbReference type="GeneID" id="25160373"/>
<protein>
    <recommendedName>
        <fullName evidence="1">DUF7964 domain-containing protein</fullName>
    </recommendedName>
</protein>
<feature type="domain" description="DUF7964" evidence="1">
    <location>
        <begin position="305"/>
        <end position="392"/>
    </location>
</feature>
<dbReference type="EMBL" id="CP008875">
    <property type="protein sequence ID" value="AKH98690.1"/>
    <property type="molecule type" value="Genomic_DNA"/>
</dbReference>
<dbReference type="KEGG" id="hsu:HLASF_3064"/>
<geneLocation type="plasmid" evidence="2 3">
    <name>pHSR2-01</name>
</geneLocation>
<evidence type="ECO:0000313" key="3">
    <source>
        <dbReference type="Proteomes" id="UP000069906"/>
    </source>
</evidence>
<proteinExistence type="predicted"/>
<keyword evidence="3" id="KW-1185">Reference proteome</keyword>
<evidence type="ECO:0000259" key="1">
    <source>
        <dbReference type="Pfam" id="PF25912"/>
    </source>
</evidence>
<sequence>MDECRLCGETRELQNSHIIPRFVIRWMKKSGPTPFLRKAVDPNTRIQDHHEKLLCEDCEQVFSDWEAKFASQVFYPHIRGEKEEFEYGEWLYKFVLSVSWRLLVSEMAVWHEEDHPQNAVVEERLETWEAILLGEKPISEDPSQHHIFFADEIDLVKSDPGAPEGFEVYIQRNLDGTSVYGDDQIHAYFKFPRILFFSTIVPQDPGGFTGTRIDGEGIIEQPQELGELWGSFLYGRAEIFGQVSMSESEREKVQDRILEDPERFFESDYFEAQLAEMRRQYAEHDLLDYLDEEECPVCFTNHRKVDSLPNKPLTKSTVEKLDEQLPFVRGTFPNPDEVVDEIPTHITDVLVISTKDSTRILQFYVDHGWIVGEEREHPEEVEPEEFGQAAWEKYSEDFHRQMRQRFGR</sequence>
<dbReference type="RefSeq" id="WP_148561344.1">
    <property type="nucleotide sequence ID" value="NZ_CP008875.1"/>
</dbReference>
<dbReference type="AlphaFoldDB" id="A0A0F7PER3"/>
<keyword evidence="2" id="KW-0614">Plasmid</keyword>
<dbReference type="HOGENOM" id="CLU_673700_0_0_2"/>
<evidence type="ECO:0000313" key="2">
    <source>
        <dbReference type="EMBL" id="AKH98690.1"/>
    </source>
</evidence>
<dbReference type="OrthoDB" id="275730at2157"/>
<reference evidence="2 3" key="1">
    <citation type="submission" date="2014-06" db="EMBL/GenBank/DDBJ databases">
        <title>Secret life of haloarchaea: discovery of obligatory anaerobic haloarchaea growing by dissimilatory sulfur reduction.</title>
        <authorList>
            <person name="Sorokin D.Y."/>
            <person name="Kublanov I.V."/>
            <person name="Gavrilov S.N."/>
            <person name="Ferrer M."/>
            <person name="Golyshin P.N."/>
            <person name="Messina E."/>
            <person name="La Cono V."/>
            <person name="Yakimov M.M."/>
        </authorList>
    </citation>
    <scope>NUCLEOTIDE SEQUENCE [LARGE SCALE GENOMIC DNA]</scope>
    <source>
        <strain evidence="2 3">HSR2</strain>
        <plasmid evidence="2 3">pHSR2-01</plasmid>
    </source>
</reference>
<gene>
    <name evidence="2" type="ORF">HLASF_3064</name>
</gene>
<name>A0A0F7PER3_9EURY</name>